<protein>
    <submittedName>
        <fullName evidence="1">Uncharacterized protein</fullName>
    </submittedName>
</protein>
<dbReference type="VEuPathDB" id="FungiDB:I7I51_08108"/>
<dbReference type="Proteomes" id="UP000663671">
    <property type="component" value="Chromosome 2"/>
</dbReference>
<proteinExistence type="predicted"/>
<reference evidence="1" key="1">
    <citation type="submission" date="2021-01" db="EMBL/GenBank/DDBJ databases">
        <title>Chromosome-level genome assembly of a human fungal pathogen reveals clustering of transcriptionally co-regulated genes.</title>
        <authorList>
            <person name="Voorhies M."/>
            <person name="Cohen S."/>
            <person name="Shea T.P."/>
            <person name="Petrus S."/>
            <person name="Munoz J.F."/>
            <person name="Poplawski S."/>
            <person name="Goldman W.E."/>
            <person name="Michael T."/>
            <person name="Cuomo C.A."/>
            <person name="Sil A."/>
            <person name="Beyhan S."/>
        </authorList>
    </citation>
    <scope>NUCLEOTIDE SEQUENCE</scope>
    <source>
        <strain evidence="1">WU24</strain>
    </source>
</reference>
<organism evidence="1 2">
    <name type="scientific">Ajellomyces capsulatus</name>
    <name type="common">Darling's disease fungus</name>
    <name type="synonym">Histoplasma capsulatum</name>
    <dbReference type="NCBI Taxonomy" id="5037"/>
    <lineage>
        <taxon>Eukaryota</taxon>
        <taxon>Fungi</taxon>
        <taxon>Dikarya</taxon>
        <taxon>Ascomycota</taxon>
        <taxon>Pezizomycotina</taxon>
        <taxon>Eurotiomycetes</taxon>
        <taxon>Eurotiomycetidae</taxon>
        <taxon>Onygenales</taxon>
        <taxon>Ajellomycetaceae</taxon>
        <taxon>Histoplasma</taxon>
    </lineage>
</organism>
<evidence type="ECO:0000313" key="1">
    <source>
        <dbReference type="EMBL" id="QSS58679.1"/>
    </source>
</evidence>
<gene>
    <name evidence="1" type="ORF">I7I51_08108</name>
</gene>
<evidence type="ECO:0000313" key="2">
    <source>
        <dbReference type="Proteomes" id="UP000663671"/>
    </source>
</evidence>
<dbReference type="AlphaFoldDB" id="A0A8A1LXR2"/>
<dbReference type="EMBL" id="CP069109">
    <property type="protein sequence ID" value="QSS58679.1"/>
    <property type="molecule type" value="Genomic_DNA"/>
</dbReference>
<name>A0A8A1LXR2_AJECA</name>
<accession>A0A8A1LXR2</accession>
<sequence>MKKGKRETDDQSADNLRIIVDQEFISAEACNIRFSAMWTPTHREGSGMLNYGVSPLRSKQSAGWLAGWLAYKAGPDRVTVRRFAAKYREKRSSALVASFPCAVIRSVITGIPKNSNNIDVIIPRHPFVYMDYSGQVVEFSHTQIPVDYTFVGI</sequence>